<dbReference type="PANTHER" id="PTHR11504:SF0">
    <property type="entry name" value="CYTOCHROME C OXIDASE SUBUNIT"/>
    <property type="match status" value="1"/>
</dbReference>
<dbReference type="PANTHER" id="PTHR11504">
    <property type="entry name" value="CYTOCHROME C OXIDASE POLYPEPTIDE VIA"/>
    <property type="match status" value="1"/>
</dbReference>
<evidence type="ECO:0000313" key="7">
    <source>
        <dbReference type="EMBL" id="KAF9787230.1"/>
    </source>
</evidence>
<keyword evidence="5" id="KW-0472">Membrane</keyword>
<dbReference type="Proteomes" id="UP000736335">
    <property type="component" value="Unassembled WGS sequence"/>
</dbReference>
<dbReference type="SUPFAM" id="SSF81411">
    <property type="entry name" value="Mitochondrial cytochrome c oxidase subunit VIa"/>
    <property type="match status" value="1"/>
</dbReference>
<evidence type="ECO:0000256" key="4">
    <source>
        <dbReference type="ARBA" id="ARBA00023128"/>
    </source>
</evidence>
<keyword evidence="4" id="KW-0496">Mitochondrion</keyword>
<reference evidence="7" key="1">
    <citation type="journal article" date="2020" name="Nat. Commun.">
        <title>Large-scale genome sequencing of mycorrhizal fungi provides insights into the early evolution of symbiotic traits.</title>
        <authorList>
            <person name="Miyauchi S."/>
            <person name="Kiss E."/>
            <person name="Kuo A."/>
            <person name="Drula E."/>
            <person name="Kohler A."/>
            <person name="Sanchez-Garcia M."/>
            <person name="Morin E."/>
            <person name="Andreopoulos B."/>
            <person name="Barry K.W."/>
            <person name="Bonito G."/>
            <person name="Buee M."/>
            <person name="Carver A."/>
            <person name="Chen C."/>
            <person name="Cichocki N."/>
            <person name="Clum A."/>
            <person name="Culley D."/>
            <person name="Crous P.W."/>
            <person name="Fauchery L."/>
            <person name="Girlanda M."/>
            <person name="Hayes R.D."/>
            <person name="Keri Z."/>
            <person name="LaButti K."/>
            <person name="Lipzen A."/>
            <person name="Lombard V."/>
            <person name="Magnuson J."/>
            <person name="Maillard F."/>
            <person name="Murat C."/>
            <person name="Nolan M."/>
            <person name="Ohm R.A."/>
            <person name="Pangilinan J."/>
            <person name="Pereira M.F."/>
            <person name="Perotto S."/>
            <person name="Peter M."/>
            <person name="Pfister S."/>
            <person name="Riley R."/>
            <person name="Sitrit Y."/>
            <person name="Stielow J.B."/>
            <person name="Szollosi G."/>
            <person name="Zifcakova L."/>
            <person name="Stursova M."/>
            <person name="Spatafora J.W."/>
            <person name="Tedersoo L."/>
            <person name="Vaario L.M."/>
            <person name="Yamada A."/>
            <person name="Yan M."/>
            <person name="Wang P."/>
            <person name="Xu J."/>
            <person name="Bruns T."/>
            <person name="Baldrian P."/>
            <person name="Vilgalys R."/>
            <person name="Dunand C."/>
            <person name="Henrissat B."/>
            <person name="Grigoriev I.V."/>
            <person name="Hibbett D."/>
            <person name="Nagy L.G."/>
            <person name="Martin F.M."/>
        </authorList>
    </citation>
    <scope>NUCLEOTIDE SEQUENCE</scope>
    <source>
        <strain evidence="7">UH-Tt-Lm1</strain>
    </source>
</reference>
<keyword evidence="3" id="KW-0809">Transit peptide</keyword>
<comment type="caution">
    <text evidence="7">The sequence shown here is derived from an EMBL/GenBank/DDBJ whole genome shotgun (WGS) entry which is preliminary data.</text>
</comment>
<dbReference type="GO" id="GO:0030234">
    <property type="term" value="F:enzyme regulator activity"/>
    <property type="evidence" value="ECO:0007669"/>
    <property type="project" value="TreeGrafter"/>
</dbReference>
<evidence type="ECO:0000313" key="8">
    <source>
        <dbReference type="Proteomes" id="UP000736335"/>
    </source>
</evidence>
<evidence type="ECO:0000256" key="1">
    <source>
        <dbReference type="ARBA" id="ARBA00004273"/>
    </source>
</evidence>
<proteinExistence type="inferred from homology"/>
<dbReference type="OrthoDB" id="5947505at2759"/>
<evidence type="ECO:0000256" key="3">
    <source>
        <dbReference type="ARBA" id="ARBA00022946"/>
    </source>
</evidence>
<organism evidence="7 8">
    <name type="scientific">Thelephora terrestris</name>
    <dbReference type="NCBI Taxonomy" id="56493"/>
    <lineage>
        <taxon>Eukaryota</taxon>
        <taxon>Fungi</taxon>
        <taxon>Dikarya</taxon>
        <taxon>Basidiomycota</taxon>
        <taxon>Agaricomycotina</taxon>
        <taxon>Agaricomycetes</taxon>
        <taxon>Thelephorales</taxon>
        <taxon>Thelephoraceae</taxon>
        <taxon>Thelephora</taxon>
    </lineage>
</organism>
<keyword evidence="8" id="KW-1185">Reference proteome</keyword>
<reference evidence="7" key="2">
    <citation type="submission" date="2020-11" db="EMBL/GenBank/DDBJ databases">
        <authorList>
            <consortium name="DOE Joint Genome Institute"/>
            <person name="Kuo A."/>
            <person name="Miyauchi S."/>
            <person name="Kiss E."/>
            <person name="Drula E."/>
            <person name="Kohler A."/>
            <person name="Sanchez-Garcia M."/>
            <person name="Andreopoulos B."/>
            <person name="Barry K.W."/>
            <person name="Bonito G."/>
            <person name="Buee M."/>
            <person name="Carver A."/>
            <person name="Chen C."/>
            <person name="Cichocki N."/>
            <person name="Clum A."/>
            <person name="Culley D."/>
            <person name="Crous P.W."/>
            <person name="Fauchery L."/>
            <person name="Girlanda M."/>
            <person name="Hayes R."/>
            <person name="Keri Z."/>
            <person name="Labutti K."/>
            <person name="Lipzen A."/>
            <person name="Lombard V."/>
            <person name="Magnuson J."/>
            <person name="Maillard F."/>
            <person name="Morin E."/>
            <person name="Murat C."/>
            <person name="Nolan M."/>
            <person name="Ohm R."/>
            <person name="Pangilinan J."/>
            <person name="Pereira M."/>
            <person name="Perotto S."/>
            <person name="Peter M."/>
            <person name="Riley R."/>
            <person name="Sitrit Y."/>
            <person name="Stielow B."/>
            <person name="Szollosi G."/>
            <person name="Zifcakova L."/>
            <person name="Stursova M."/>
            <person name="Spatafora J.W."/>
            <person name="Tedersoo L."/>
            <person name="Vaario L.-M."/>
            <person name="Yamada A."/>
            <person name="Yan M."/>
            <person name="Wang P."/>
            <person name="Xu J."/>
            <person name="Bruns T."/>
            <person name="Baldrian P."/>
            <person name="Vilgalys R."/>
            <person name="Henrissat B."/>
            <person name="Grigoriev I.V."/>
            <person name="Hibbett D."/>
            <person name="Nagy L.G."/>
            <person name="Martin F.M."/>
        </authorList>
    </citation>
    <scope>NUCLEOTIDE SEQUENCE</scope>
    <source>
        <strain evidence="7">UH-Tt-Lm1</strain>
    </source>
</reference>
<comment type="subcellular location">
    <subcellularLocation>
        <location evidence="1">Mitochondrion inner membrane</location>
    </subcellularLocation>
</comment>
<dbReference type="GO" id="GO:0005743">
    <property type="term" value="C:mitochondrial inner membrane"/>
    <property type="evidence" value="ECO:0007669"/>
    <property type="project" value="UniProtKB-SubCell"/>
</dbReference>
<gene>
    <name evidence="7" type="ORF">BJ322DRAFT_1054193</name>
</gene>
<evidence type="ECO:0000256" key="5">
    <source>
        <dbReference type="ARBA" id="ARBA00023136"/>
    </source>
</evidence>
<evidence type="ECO:0000256" key="6">
    <source>
        <dbReference type="RuleBase" id="RU004396"/>
    </source>
</evidence>
<dbReference type="InterPro" id="IPR036418">
    <property type="entry name" value="Cyt_c_oxidase_su6a_sf"/>
</dbReference>
<name>A0A9P6L8K0_9AGAM</name>
<keyword evidence="2" id="KW-0999">Mitochondrion inner membrane</keyword>
<protein>
    <submittedName>
        <fullName evidence="7">X15341 cytochrome C oxidase subunit</fullName>
    </submittedName>
</protein>
<comment type="similarity">
    <text evidence="6">Belongs to the cytochrome c oxidase subunit 6A family.</text>
</comment>
<sequence>MSLLTVSRRAAWRAAPRSTRSVVVEAAPKDWVTKREAVKHHAKDTTDLWRKISFYFCIPAITACYFWVEKVEAEHAQHVEHLKAENDGHIPFPPNYEYLNMRGKPFPWGMNSLFFNPHANKDVSASEE</sequence>
<accession>A0A9P6L8K0</accession>
<dbReference type="GO" id="GO:0006123">
    <property type="term" value="P:mitochondrial electron transport, cytochrome c to oxygen"/>
    <property type="evidence" value="ECO:0007669"/>
    <property type="project" value="TreeGrafter"/>
</dbReference>
<dbReference type="Gene3D" id="4.10.95.10">
    <property type="entry name" value="Cytochrome c oxidase, subunit VIa"/>
    <property type="match status" value="1"/>
</dbReference>
<evidence type="ECO:0000256" key="2">
    <source>
        <dbReference type="ARBA" id="ARBA00022792"/>
    </source>
</evidence>
<dbReference type="InterPro" id="IPR001349">
    <property type="entry name" value="Cyt_c_oxidase_su6a"/>
</dbReference>
<dbReference type="AlphaFoldDB" id="A0A9P6L8K0"/>
<dbReference type="EMBL" id="WIUZ02000005">
    <property type="protein sequence ID" value="KAF9787230.1"/>
    <property type="molecule type" value="Genomic_DNA"/>
</dbReference>
<dbReference type="Pfam" id="PF02046">
    <property type="entry name" value="COX6A"/>
    <property type="match status" value="1"/>
</dbReference>